<name>A0A0W8F880_9ZZZZ</name>
<evidence type="ECO:0000313" key="1">
    <source>
        <dbReference type="EMBL" id="KUG17079.1"/>
    </source>
</evidence>
<protein>
    <submittedName>
        <fullName evidence="1">Uncharacterized protein</fullName>
    </submittedName>
</protein>
<accession>A0A0W8F880</accession>
<organism evidence="1">
    <name type="scientific">hydrocarbon metagenome</name>
    <dbReference type="NCBI Taxonomy" id="938273"/>
    <lineage>
        <taxon>unclassified sequences</taxon>
        <taxon>metagenomes</taxon>
        <taxon>ecological metagenomes</taxon>
    </lineage>
</organism>
<dbReference type="EMBL" id="LNQE01001464">
    <property type="protein sequence ID" value="KUG17079.1"/>
    <property type="molecule type" value="Genomic_DNA"/>
</dbReference>
<comment type="caution">
    <text evidence="1">The sequence shown here is derived from an EMBL/GenBank/DDBJ whole genome shotgun (WGS) entry which is preliminary data.</text>
</comment>
<gene>
    <name evidence="1" type="ORF">ASZ90_013223</name>
</gene>
<dbReference type="AlphaFoldDB" id="A0A0W8F880"/>
<sequence>MDAFIGQDGADGLADLGRVYDQGLSLRHLFWCIVKHYSSASRVGL</sequence>
<reference evidence="1" key="1">
    <citation type="journal article" date="2015" name="Proc. Natl. Acad. Sci. U.S.A.">
        <title>Networks of energetic and metabolic interactions define dynamics in microbial communities.</title>
        <authorList>
            <person name="Embree M."/>
            <person name="Liu J.K."/>
            <person name="Al-Bassam M.M."/>
            <person name="Zengler K."/>
        </authorList>
    </citation>
    <scope>NUCLEOTIDE SEQUENCE</scope>
</reference>
<proteinExistence type="predicted"/>